<evidence type="ECO:0000256" key="2">
    <source>
        <dbReference type="ARBA" id="ARBA00022723"/>
    </source>
</evidence>
<evidence type="ECO:0000256" key="7">
    <source>
        <dbReference type="ARBA" id="ARBA00038171"/>
    </source>
</evidence>
<keyword evidence="2" id="KW-0479">Metal-binding</keyword>
<keyword evidence="10" id="KW-1185">Reference proteome</keyword>
<dbReference type="PROSITE" id="PS01047">
    <property type="entry name" value="HMA_1"/>
    <property type="match status" value="1"/>
</dbReference>
<keyword evidence="6" id="KW-0143">Chaperone</keyword>
<keyword evidence="1" id="KW-0813">Transport</keyword>
<dbReference type="PANTHER" id="PTHR46365">
    <property type="entry name" value="COPPER TRANSPORT PROTEIN ATOX1"/>
    <property type="match status" value="1"/>
</dbReference>
<dbReference type="GO" id="GO:0046872">
    <property type="term" value="F:metal ion binding"/>
    <property type="evidence" value="ECO:0007669"/>
    <property type="project" value="UniProtKB-KW"/>
</dbReference>
<dbReference type="Proteomes" id="UP000789831">
    <property type="component" value="Unassembled WGS sequence"/>
</dbReference>
<evidence type="ECO:0000313" key="9">
    <source>
        <dbReference type="EMBL" id="CAG8655038.1"/>
    </source>
</evidence>
<keyword evidence="5" id="KW-0406">Ion transport</keyword>
<gene>
    <name evidence="9" type="ORF">AGERDE_LOCUS11561</name>
</gene>
<comment type="caution">
    <text evidence="9">The sequence shown here is derived from an EMBL/GenBank/DDBJ whole genome shotgun (WGS) entry which is preliminary data.</text>
</comment>
<evidence type="ECO:0000259" key="8">
    <source>
        <dbReference type="PROSITE" id="PS50846"/>
    </source>
</evidence>
<dbReference type="InterPro" id="IPR036163">
    <property type="entry name" value="HMA_dom_sf"/>
</dbReference>
<dbReference type="PROSITE" id="PS50846">
    <property type="entry name" value="HMA_2"/>
    <property type="match status" value="1"/>
</dbReference>
<dbReference type="GO" id="GO:0005829">
    <property type="term" value="C:cytosol"/>
    <property type="evidence" value="ECO:0007669"/>
    <property type="project" value="TreeGrafter"/>
</dbReference>
<dbReference type="InterPro" id="IPR006121">
    <property type="entry name" value="HMA_dom"/>
</dbReference>
<comment type="similarity">
    <text evidence="7">Belongs to the ATX1 family.</text>
</comment>
<evidence type="ECO:0000256" key="1">
    <source>
        <dbReference type="ARBA" id="ARBA00022448"/>
    </source>
</evidence>
<dbReference type="InterPro" id="IPR051881">
    <property type="entry name" value="Copper_transport_ATOX1-like"/>
</dbReference>
<dbReference type="SUPFAM" id="SSF55008">
    <property type="entry name" value="HMA, heavy metal-associated domain"/>
    <property type="match status" value="1"/>
</dbReference>
<dbReference type="AlphaFoldDB" id="A0A9N9H400"/>
<dbReference type="CDD" id="cd00371">
    <property type="entry name" value="HMA"/>
    <property type="match status" value="1"/>
</dbReference>
<accession>A0A9N9H400</accession>
<sequence length="94" mass="10259">MSDAQTYKFNVAMSCGGCKTSVENALKKVEGVESVDVNLADQLVIVNATIAQEDVLETIKKTGKKVTPLIINCGMFKSCDLLDASEHREVYEQC</sequence>
<dbReference type="PANTHER" id="PTHR46365:SF1">
    <property type="entry name" value="COPPER TRANSPORT PROTEIN ATOX1"/>
    <property type="match status" value="1"/>
</dbReference>
<evidence type="ECO:0000256" key="3">
    <source>
        <dbReference type="ARBA" id="ARBA00022796"/>
    </source>
</evidence>
<reference evidence="9" key="1">
    <citation type="submission" date="2021-06" db="EMBL/GenBank/DDBJ databases">
        <authorList>
            <person name="Kallberg Y."/>
            <person name="Tangrot J."/>
            <person name="Rosling A."/>
        </authorList>
    </citation>
    <scope>NUCLEOTIDE SEQUENCE</scope>
    <source>
        <strain evidence="9">MT106</strain>
    </source>
</reference>
<evidence type="ECO:0000313" key="10">
    <source>
        <dbReference type="Proteomes" id="UP000789831"/>
    </source>
</evidence>
<dbReference type="OrthoDB" id="689350at2759"/>
<dbReference type="InterPro" id="IPR017969">
    <property type="entry name" value="Heavy-metal-associated_CS"/>
</dbReference>
<dbReference type="GO" id="GO:0016531">
    <property type="term" value="F:copper chaperone activity"/>
    <property type="evidence" value="ECO:0007669"/>
    <property type="project" value="TreeGrafter"/>
</dbReference>
<dbReference type="Gene3D" id="3.30.70.100">
    <property type="match status" value="1"/>
</dbReference>
<keyword evidence="3" id="KW-0187">Copper transport</keyword>
<dbReference type="Pfam" id="PF00403">
    <property type="entry name" value="HMA"/>
    <property type="match status" value="1"/>
</dbReference>
<evidence type="ECO:0000256" key="4">
    <source>
        <dbReference type="ARBA" id="ARBA00023008"/>
    </source>
</evidence>
<dbReference type="EMBL" id="CAJVPL010005147">
    <property type="protein sequence ID" value="CAG8655038.1"/>
    <property type="molecule type" value="Genomic_DNA"/>
</dbReference>
<protein>
    <submittedName>
        <fullName evidence="9">5809_t:CDS:1</fullName>
    </submittedName>
</protein>
<evidence type="ECO:0000256" key="6">
    <source>
        <dbReference type="ARBA" id="ARBA00023186"/>
    </source>
</evidence>
<dbReference type="GO" id="GO:0006825">
    <property type="term" value="P:copper ion transport"/>
    <property type="evidence" value="ECO:0007669"/>
    <property type="project" value="UniProtKB-KW"/>
</dbReference>
<evidence type="ECO:0000256" key="5">
    <source>
        <dbReference type="ARBA" id="ARBA00023065"/>
    </source>
</evidence>
<name>A0A9N9H400_9GLOM</name>
<proteinExistence type="inferred from homology"/>
<organism evidence="9 10">
    <name type="scientific">Ambispora gerdemannii</name>
    <dbReference type="NCBI Taxonomy" id="144530"/>
    <lineage>
        <taxon>Eukaryota</taxon>
        <taxon>Fungi</taxon>
        <taxon>Fungi incertae sedis</taxon>
        <taxon>Mucoromycota</taxon>
        <taxon>Glomeromycotina</taxon>
        <taxon>Glomeromycetes</taxon>
        <taxon>Archaeosporales</taxon>
        <taxon>Ambisporaceae</taxon>
        <taxon>Ambispora</taxon>
    </lineage>
</organism>
<feature type="domain" description="HMA" evidence="8">
    <location>
        <begin position="4"/>
        <end position="67"/>
    </location>
</feature>
<keyword evidence="4" id="KW-0186">Copper</keyword>
<dbReference type="FunFam" id="3.30.70.100:FF:000008">
    <property type="entry name" value="Copper transport protein ATOX1"/>
    <property type="match status" value="1"/>
</dbReference>